<feature type="region of interest" description="Disordered" evidence="1">
    <location>
        <begin position="198"/>
        <end position="221"/>
    </location>
</feature>
<keyword evidence="2" id="KW-0732">Signal</keyword>
<evidence type="ECO:0000256" key="1">
    <source>
        <dbReference type="SAM" id="MobiDB-lite"/>
    </source>
</evidence>
<feature type="chain" id="PRO_5008267122" evidence="2">
    <location>
        <begin position="23"/>
        <end position="532"/>
    </location>
</feature>
<evidence type="ECO:0000313" key="4">
    <source>
        <dbReference type="Proteomes" id="UP000078559"/>
    </source>
</evidence>
<protein>
    <submittedName>
        <fullName evidence="3">Uncharacterized protein</fullName>
    </submittedName>
</protein>
<sequence>MHSTTISKSLLTLAALLAIAGSAPLPSATESAIKNTIHPDFVNRIPIVSTFPLDMDVADFDKTAQNTKRRTGSSESSSFEHTESSESSNSGSGTPGLVNKIEPLAAGFVGKHIADKLEDVFGSNSETTTAAAATETAASSQKERRKTTMNSGEGKSASSAAGDAMKLGKTFLGDTLMSGGSTLAGDYLANKVEAYAGSSTQAASSRKRGSDAGDEEEDSSVASDVWKFGKEFLKDTALNGGSTIAGDYLANKIEDSEAPTTTTASAQKRSTGLSDFDESQWSDLEHPFRIGTVDLPKDTIPEFTDTIPISIRAAKRKTSFGSTAKKFRTDAAEQGLSSYVGGWAAHKLEDEFGMNTAPTPTATASRKRSVAGTLAMKSGEKAAGKVVQDHTKNKTDSIESEFKTDTENMKKKLSEILSKVLGHHERNGPDSKMLRRSVDEAINDWIVSPYEESQDSQVQRRTSIPIEEPVESPSSSLEQRDPQGLFSLAKGMLKLADHNEPNTGGASENGNEVAEISTEIRKRSPEIGSDIL</sequence>
<feature type="region of interest" description="Disordered" evidence="1">
    <location>
        <begin position="64"/>
        <end position="97"/>
    </location>
</feature>
<gene>
    <name evidence="3" type="ORF">VM1G_06337</name>
</gene>
<feature type="compositionally biased region" description="Low complexity" evidence="1">
    <location>
        <begin position="151"/>
        <end position="161"/>
    </location>
</feature>
<dbReference type="EMBL" id="CM003103">
    <property type="protein sequence ID" value="KUI70688.1"/>
    <property type="molecule type" value="Genomic_DNA"/>
</dbReference>
<proteinExistence type="predicted"/>
<feature type="region of interest" description="Disordered" evidence="1">
    <location>
        <begin position="128"/>
        <end position="161"/>
    </location>
</feature>
<name>A0A194W3M9_CYTMA</name>
<feature type="compositionally biased region" description="Polar residues" evidence="1">
    <location>
        <begin position="501"/>
        <end position="510"/>
    </location>
</feature>
<accession>A0A194W3M9</accession>
<feature type="signal peptide" evidence="2">
    <location>
        <begin position="1"/>
        <end position="22"/>
    </location>
</feature>
<feature type="compositionally biased region" description="Low complexity" evidence="1">
    <location>
        <begin position="463"/>
        <end position="476"/>
    </location>
</feature>
<dbReference type="AlphaFoldDB" id="A0A194W3M9"/>
<organism evidence="3 4">
    <name type="scientific">Cytospora mali</name>
    <name type="common">Apple Valsa canker fungus</name>
    <name type="synonym">Valsa mali</name>
    <dbReference type="NCBI Taxonomy" id="578113"/>
    <lineage>
        <taxon>Eukaryota</taxon>
        <taxon>Fungi</taxon>
        <taxon>Dikarya</taxon>
        <taxon>Ascomycota</taxon>
        <taxon>Pezizomycotina</taxon>
        <taxon>Sordariomycetes</taxon>
        <taxon>Sordariomycetidae</taxon>
        <taxon>Diaporthales</taxon>
        <taxon>Cytosporaceae</taxon>
        <taxon>Cytospora</taxon>
    </lineage>
</organism>
<evidence type="ECO:0000256" key="2">
    <source>
        <dbReference type="SAM" id="SignalP"/>
    </source>
</evidence>
<feature type="compositionally biased region" description="Low complexity" evidence="1">
    <location>
        <begin position="128"/>
        <end position="138"/>
    </location>
</feature>
<feature type="compositionally biased region" description="Polar residues" evidence="1">
    <location>
        <begin position="258"/>
        <end position="273"/>
    </location>
</feature>
<feature type="region of interest" description="Disordered" evidence="1">
    <location>
        <begin position="257"/>
        <end position="278"/>
    </location>
</feature>
<feature type="region of interest" description="Disordered" evidence="1">
    <location>
        <begin position="447"/>
        <end position="532"/>
    </location>
</feature>
<reference evidence="3" key="1">
    <citation type="submission" date="2014-12" db="EMBL/GenBank/DDBJ databases">
        <title>Genome Sequence of Valsa Canker Pathogens Uncovers a Specific Adaption of Colonization on Woody Bark.</title>
        <authorList>
            <person name="Yin Z."/>
            <person name="Liu H."/>
            <person name="Gao X."/>
            <person name="Li Z."/>
            <person name="Song N."/>
            <person name="Ke X."/>
            <person name="Dai Q."/>
            <person name="Wu Y."/>
            <person name="Sun Y."/>
            <person name="Xu J.-R."/>
            <person name="Kang Z.K."/>
            <person name="Wang L."/>
            <person name="Huang L."/>
        </authorList>
    </citation>
    <scope>NUCLEOTIDE SEQUENCE [LARGE SCALE GENOMIC DNA]</scope>
    <source>
        <strain evidence="3">03-8</strain>
    </source>
</reference>
<keyword evidence="4" id="KW-1185">Reference proteome</keyword>
<dbReference type="Proteomes" id="UP000078559">
    <property type="component" value="Chromosome 6"/>
</dbReference>
<dbReference type="OrthoDB" id="10657426at2759"/>
<evidence type="ECO:0000313" key="3">
    <source>
        <dbReference type="EMBL" id="KUI70688.1"/>
    </source>
</evidence>